<dbReference type="AlphaFoldDB" id="A0A2I0KU94"/>
<evidence type="ECO:0000313" key="3">
    <source>
        <dbReference type="Proteomes" id="UP000233551"/>
    </source>
</evidence>
<comment type="caution">
    <text evidence="2">The sequence shown here is derived from an EMBL/GenBank/DDBJ whole genome shotgun (WGS) entry which is preliminary data.</text>
</comment>
<dbReference type="Pfam" id="PF00078">
    <property type="entry name" value="RVT_1"/>
    <property type="match status" value="1"/>
</dbReference>
<dbReference type="PANTHER" id="PTHR33116:SF78">
    <property type="entry name" value="OS12G0587133 PROTEIN"/>
    <property type="match status" value="1"/>
</dbReference>
<name>A0A2I0KU94_PUNGR</name>
<keyword evidence="3" id="KW-1185">Reference proteome</keyword>
<protein>
    <recommendedName>
        <fullName evidence="1">Reverse transcriptase domain-containing protein</fullName>
    </recommendedName>
</protein>
<organism evidence="2 3">
    <name type="scientific">Punica granatum</name>
    <name type="common">Pomegranate</name>
    <dbReference type="NCBI Taxonomy" id="22663"/>
    <lineage>
        <taxon>Eukaryota</taxon>
        <taxon>Viridiplantae</taxon>
        <taxon>Streptophyta</taxon>
        <taxon>Embryophyta</taxon>
        <taxon>Tracheophyta</taxon>
        <taxon>Spermatophyta</taxon>
        <taxon>Magnoliopsida</taxon>
        <taxon>eudicotyledons</taxon>
        <taxon>Gunneridae</taxon>
        <taxon>Pentapetalae</taxon>
        <taxon>rosids</taxon>
        <taxon>malvids</taxon>
        <taxon>Myrtales</taxon>
        <taxon>Lythraceae</taxon>
        <taxon>Punica</taxon>
    </lineage>
</organism>
<dbReference type="EMBL" id="PGOL01000343">
    <property type="protein sequence ID" value="PKI72044.1"/>
    <property type="molecule type" value="Genomic_DNA"/>
</dbReference>
<evidence type="ECO:0000313" key="2">
    <source>
        <dbReference type="EMBL" id="PKI72044.1"/>
    </source>
</evidence>
<reference evidence="2 3" key="1">
    <citation type="submission" date="2017-11" db="EMBL/GenBank/DDBJ databases">
        <title>De-novo sequencing of pomegranate (Punica granatum L.) genome.</title>
        <authorList>
            <person name="Akparov Z."/>
            <person name="Amiraslanov A."/>
            <person name="Hajiyeva S."/>
            <person name="Abbasov M."/>
            <person name="Kaur K."/>
            <person name="Hamwieh A."/>
            <person name="Solovyev V."/>
            <person name="Salamov A."/>
            <person name="Braich B."/>
            <person name="Kosarev P."/>
            <person name="Mahmoud A."/>
            <person name="Hajiyev E."/>
            <person name="Babayeva S."/>
            <person name="Izzatullayeva V."/>
            <person name="Mammadov A."/>
            <person name="Mammadov A."/>
            <person name="Sharifova S."/>
            <person name="Ojaghi J."/>
            <person name="Eynullazada K."/>
            <person name="Bayramov B."/>
            <person name="Abdulazimova A."/>
            <person name="Shahmuradov I."/>
        </authorList>
    </citation>
    <scope>NUCLEOTIDE SEQUENCE [LARGE SCALE GENOMIC DNA]</scope>
    <source>
        <strain evidence="3">cv. AG2017</strain>
        <tissue evidence="2">Leaf</tissue>
    </source>
</reference>
<dbReference type="Proteomes" id="UP000233551">
    <property type="component" value="Unassembled WGS sequence"/>
</dbReference>
<dbReference type="STRING" id="22663.A0A2I0KU94"/>
<evidence type="ECO:0000259" key="1">
    <source>
        <dbReference type="Pfam" id="PF00078"/>
    </source>
</evidence>
<accession>A0A2I0KU94</accession>
<dbReference type="PANTHER" id="PTHR33116">
    <property type="entry name" value="REVERSE TRANSCRIPTASE ZINC-BINDING DOMAIN-CONTAINING PROTEIN-RELATED-RELATED"/>
    <property type="match status" value="1"/>
</dbReference>
<dbReference type="InterPro" id="IPR000477">
    <property type="entry name" value="RT_dom"/>
</dbReference>
<sequence>MAELVSPNQVSFIPGRDIHDNIVVAQELVHCMHRMNGNKQFMAIKVDLEKAYDRLRWGFIDETLEAVGVPDRLRHTIMNCISSIHMRILWNGETIAEFSTSRGIRQCYSLSPYLFVLCIERLAHLIQDTVDDGRWQPIKASKSLSMAGRITLAKSIIQAMLSYAMHTMQLPILVSKEIQRLCRDFVWGHSTNQRKLHLVKWATIVKPTKCDGMGLWDLPLFNTTILTKRGWGFLTRRSALWVQVLRGKYGDRSDSSLTLSYKSTGSWQWRGIAKAWNLVAGGVVWSVRNSEGVLFWEDRWIRGAEPLLHAVTTTVDAAAASSRVRETIVEYGRAYLATGIAMVMAPNDSNIFVACGSRETTDKYPASITTFSSLEAVRLLLLYYGNNPACAKGLSSCSGDGVTKASSNRTSFNRGMKFELFVQQRTTSNTRGICGPTPLSRGGSRGRFDGGGLPHGGLRSIRMVHRKVIRELQGLEVYYGMMMGTGFVDFSTMSALQPRRQLNSRVLWWDYSWLGTVAIGTWSWNSTLKWFSDCYQMVQPTINVSNR</sequence>
<feature type="domain" description="Reverse transcriptase" evidence="1">
    <location>
        <begin position="4"/>
        <end position="128"/>
    </location>
</feature>
<gene>
    <name evidence="2" type="ORF">CRG98_007590</name>
</gene>
<proteinExistence type="predicted"/>